<reference evidence="1 2" key="1">
    <citation type="journal article" date="2022" name="Front. Microbiol.">
        <title>High genomic differentiation and limited gene flow indicate recent cryptic speciation within the genus Laspinema (cyanobacteria).</title>
        <authorList>
            <person name="Stanojkovic A."/>
            <person name="Skoupy S."/>
            <person name="Skaloud P."/>
            <person name="Dvorak P."/>
        </authorList>
    </citation>
    <scope>NUCLEOTIDE SEQUENCE [LARGE SCALE GENOMIC DNA]</scope>
    <source>
        <strain evidence="1 2">D3b</strain>
    </source>
</reference>
<comment type="caution">
    <text evidence="1">The sequence shown here is derived from an EMBL/GenBank/DDBJ whole genome shotgun (WGS) entry which is preliminary data.</text>
</comment>
<dbReference type="RefSeq" id="WP_261201713.1">
    <property type="nucleotide sequence ID" value="NZ_JAMXFA010000027.1"/>
</dbReference>
<proteinExistence type="predicted"/>
<dbReference type="EMBL" id="JAMXFA010000027">
    <property type="protein sequence ID" value="MCT7979751.1"/>
    <property type="molecule type" value="Genomic_DNA"/>
</dbReference>
<organism evidence="1 2">
    <name type="scientific">Laspinema olomoucense D3b</name>
    <dbReference type="NCBI Taxonomy" id="2953688"/>
    <lineage>
        <taxon>Bacteria</taxon>
        <taxon>Bacillati</taxon>
        <taxon>Cyanobacteriota</taxon>
        <taxon>Cyanophyceae</taxon>
        <taxon>Oscillatoriophycideae</taxon>
        <taxon>Oscillatoriales</taxon>
        <taxon>Laspinemataceae</taxon>
        <taxon>Laspinema</taxon>
        <taxon>Laspinema olomoucense</taxon>
    </lineage>
</organism>
<evidence type="ECO:0000313" key="2">
    <source>
        <dbReference type="Proteomes" id="UP001525961"/>
    </source>
</evidence>
<protein>
    <submittedName>
        <fullName evidence="1">Uncharacterized protein</fullName>
    </submittedName>
</protein>
<name>A0ABT2NAM5_9CYAN</name>
<keyword evidence="2" id="KW-1185">Reference proteome</keyword>
<gene>
    <name evidence="1" type="ORF">NG792_18700</name>
</gene>
<dbReference type="Proteomes" id="UP001525961">
    <property type="component" value="Unassembled WGS sequence"/>
</dbReference>
<evidence type="ECO:0000313" key="1">
    <source>
        <dbReference type="EMBL" id="MCT7979751.1"/>
    </source>
</evidence>
<sequence length="129" mass="15397">MSHKSDIDQELREKQVEFLLGEENFDEEIENYEDDYFVKLQESCLSFLAKESFKVGQIVRWKNNMKNRKLPYKNQPAIVVAVLNEPIINNLEDSGSPYFRENLDIVLGILVNHNTFLTFYYDSRRFEMY</sequence>
<accession>A0ABT2NAM5</accession>